<dbReference type="Proteomes" id="UP000008633">
    <property type="component" value="Chromosome"/>
</dbReference>
<dbReference type="KEGG" id="nsa:Nitsa_2036"/>
<dbReference type="HOGENOM" id="CLU_936093_0_0_7"/>
<reference evidence="3 4" key="1">
    <citation type="journal article" date="2011" name="Stand. Genomic Sci.">
        <title>Complete genome sequence of Nitratifractor salsuginis type strain (E9I37-1).</title>
        <authorList>
            <person name="Anderson I."/>
            <person name="Sikorski J."/>
            <person name="Zeytun A."/>
            <person name="Nolan M."/>
            <person name="Lapidus A."/>
            <person name="Lucas S."/>
            <person name="Hammon N."/>
            <person name="Deshpande S."/>
            <person name="Cheng J.F."/>
            <person name="Tapia R."/>
            <person name="Han C."/>
            <person name="Goodwin L."/>
            <person name="Pitluck S."/>
            <person name="Liolios K."/>
            <person name="Pagani I."/>
            <person name="Ivanova N."/>
            <person name="Huntemann M."/>
            <person name="Mavromatis K."/>
            <person name="Ovchinikova G."/>
            <person name="Pati A."/>
            <person name="Chen A."/>
            <person name="Palaniappan K."/>
            <person name="Land M."/>
            <person name="Hauser L."/>
            <person name="Brambilla E.M."/>
            <person name="Ngatchou-Djao O.D."/>
            <person name="Rohde M."/>
            <person name="Tindall B.J."/>
            <person name="Goker M."/>
            <person name="Detter J.C."/>
            <person name="Woyke T."/>
            <person name="Bristow J."/>
            <person name="Eisen J.A."/>
            <person name="Markowitz V."/>
            <person name="Hugenholtz P."/>
            <person name="Klenk H.P."/>
            <person name="Kyrpides N.C."/>
        </authorList>
    </citation>
    <scope>NUCLEOTIDE SEQUENCE [LARGE SCALE GENOMIC DNA]</scope>
    <source>
        <strain evidence="4">DSM 16511 / JCM 12458 / E9I37-1</strain>
    </source>
</reference>
<proteinExistence type="inferred from homology"/>
<dbReference type="Gene3D" id="3.40.50.720">
    <property type="entry name" value="NAD(P)-binding Rossmann-like Domain"/>
    <property type="match status" value="1"/>
</dbReference>
<dbReference type="InterPro" id="IPR001509">
    <property type="entry name" value="Epimerase_deHydtase"/>
</dbReference>
<dbReference type="PANTHER" id="PTHR43000">
    <property type="entry name" value="DTDP-D-GLUCOSE 4,6-DEHYDRATASE-RELATED"/>
    <property type="match status" value="1"/>
</dbReference>
<comment type="similarity">
    <text evidence="1">Belongs to the NAD(P)-dependent epimerase/dehydratase family.</text>
</comment>
<dbReference type="RefSeq" id="WP_013554963.1">
    <property type="nucleotide sequence ID" value="NC_014935.1"/>
</dbReference>
<sequence>MRILITGAAGFIGSSLAKAFDKRDDMTVLAPNREELDVSNESAVDRYVAVHKPDMIVHAANRGGGRNTIGLEDIIHNNLRMFFNIAKQMPKVDKIIQLGSGAEYGKHKPIVRAKEEDAFAAFPKDDYGFYKSVCSRYIEKTDNMINLRIFGCYGEREDYRFKFISNAVIKNLLGLPITINQNVVFDYLYIEDLVSMITHFLFNAHDFPVYNATSGAGIDLVTLANMVNEVGNNTVPVRVLHKGLNNEYTSDNSRIMEAMKGFSVTPHKVAITKMYEYFSKHLTELDTQTVREDPFIKHCNKIWKETR</sequence>
<evidence type="ECO:0000256" key="1">
    <source>
        <dbReference type="ARBA" id="ARBA00007637"/>
    </source>
</evidence>
<evidence type="ECO:0000259" key="2">
    <source>
        <dbReference type="Pfam" id="PF01370"/>
    </source>
</evidence>
<dbReference type="SUPFAM" id="SSF51735">
    <property type="entry name" value="NAD(P)-binding Rossmann-fold domains"/>
    <property type="match status" value="1"/>
</dbReference>
<dbReference type="OrthoDB" id="9802815at2"/>
<reference evidence="4" key="2">
    <citation type="submission" date="2011-01" db="EMBL/GenBank/DDBJ databases">
        <title>The complete genome of Nitratifractor salsuginis DSM 16511.</title>
        <authorList>
            <consortium name="US DOE Joint Genome Institute (JGI-PGF)"/>
            <person name="Lucas S."/>
            <person name="Copeland A."/>
            <person name="Lapidus A."/>
            <person name="Bruce D."/>
            <person name="Goodwin L."/>
            <person name="Pitluck S."/>
            <person name="Kyrpides N."/>
            <person name="Mavromatis K."/>
            <person name="Ivanova N."/>
            <person name="Mikhailova N."/>
            <person name="Zeytun A."/>
            <person name="Detter J.C."/>
            <person name="Tapia R."/>
            <person name="Han C."/>
            <person name="Land M."/>
            <person name="Hauser L."/>
            <person name="Markowitz V."/>
            <person name="Cheng J.-F."/>
            <person name="Hugenholtz P."/>
            <person name="Woyke T."/>
            <person name="Wu D."/>
            <person name="Tindall B."/>
            <person name="Schuetze A."/>
            <person name="Brambilla E."/>
            <person name="Klenk H.-P."/>
            <person name="Eisen J.A."/>
        </authorList>
    </citation>
    <scope>NUCLEOTIDE SEQUENCE [LARGE SCALE GENOMIC DNA]</scope>
    <source>
        <strain evidence="4">DSM 16511 / JCM 12458 / E9I37-1</strain>
    </source>
</reference>
<keyword evidence="4" id="KW-1185">Reference proteome</keyword>
<feature type="domain" description="NAD-dependent epimerase/dehydratase" evidence="2">
    <location>
        <begin position="3"/>
        <end position="203"/>
    </location>
</feature>
<evidence type="ECO:0000313" key="4">
    <source>
        <dbReference type="Proteomes" id="UP000008633"/>
    </source>
</evidence>
<organism evidence="3 4">
    <name type="scientific">Nitratifractor salsuginis (strain DSM 16511 / JCM 12458 / E9I37-1)</name>
    <dbReference type="NCBI Taxonomy" id="749222"/>
    <lineage>
        <taxon>Bacteria</taxon>
        <taxon>Pseudomonadati</taxon>
        <taxon>Campylobacterota</taxon>
        <taxon>Epsilonproteobacteria</taxon>
        <taxon>Campylobacterales</taxon>
        <taxon>Sulfurovaceae</taxon>
        <taxon>Nitratifractor</taxon>
    </lineage>
</organism>
<gene>
    <name evidence="3" type="ordered locus">Nitsa_2036</name>
</gene>
<dbReference type="eggNOG" id="COG0451">
    <property type="taxonomic scope" value="Bacteria"/>
</dbReference>
<dbReference type="InterPro" id="IPR036291">
    <property type="entry name" value="NAD(P)-bd_dom_sf"/>
</dbReference>
<dbReference type="AlphaFoldDB" id="E6X2Z5"/>
<name>E6X2Z5_NITSE</name>
<dbReference type="STRING" id="749222.Nitsa_2036"/>
<dbReference type="EMBL" id="CP002452">
    <property type="protein sequence ID" value="ADV47278.1"/>
    <property type="molecule type" value="Genomic_DNA"/>
</dbReference>
<accession>E6X2Z5</accession>
<protein>
    <submittedName>
        <fullName evidence="3">NAD-dependent epimerase/dehydratase</fullName>
    </submittedName>
</protein>
<evidence type="ECO:0000313" key="3">
    <source>
        <dbReference type="EMBL" id="ADV47278.1"/>
    </source>
</evidence>
<dbReference type="Pfam" id="PF01370">
    <property type="entry name" value="Epimerase"/>
    <property type="match status" value="1"/>
</dbReference>